<reference evidence="1" key="2">
    <citation type="submission" date="2022-06" db="UniProtKB">
        <authorList>
            <consortium name="EnsemblMetazoa"/>
        </authorList>
    </citation>
    <scope>IDENTIFICATION</scope>
    <source>
        <strain evidence="1">PS312</strain>
    </source>
</reference>
<dbReference type="PANTHER" id="PTHR21593:SF36">
    <property type="entry name" value="DUF148 DOMAIN-CONTAINING PROTEIN-RELATED"/>
    <property type="match status" value="1"/>
</dbReference>
<protein>
    <submittedName>
        <fullName evidence="1">Uncharacterized protein</fullName>
    </submittedName>
</protein>
<reference evidence="2" key="1">
    <citation type="journal article" date="2008" name="Nat. Genet.">
        <title>The Pristionchus pacificus genome provides a unique perspective on nematode lifestyle and parasitism.</title>
        <authorList>
            <person name="Dieterich C."/>
            <person name="Clifton S.W."/>
            <person name="Schuster L.N."/>
            <person name="Chinwalla A."/>
            <person name="Delehaunty K."/>
            <person name="Dinkelacker I."/>
            <person name="Fulton L."/>
            <person name="Fulton R."/>
            <person name="Godfrey J."/>
            <person name="Minx P."/>
            <person name="Mitreva M."/>
            <person name="Roeseler W."/>
            <person name="Tian H."/>
            <person name="Witte H."/>
            <person name="Yang S.P."/>
            <person name="Wilson R.K."/>
            <person name="Sommer R.J."/>
        </authorList>
    </citation>
    <scope>NUCLEOTIDE SEQUENCE [LARGE SCALE GENOMIC DNA]</scope>
    <source>
        <strain evidence="2">PS312</strain>
    </source>
</reference>
<organism evidence="1 2">
    <name type="scientific">Pristionchus pacificus</name>
    <name type="common">Parasitic nematode worm</name>
    <dbReference type="NCBI Taxonomy" id="54126"/>
    <lineage>
        <taxon>Eukaryota</taxon>
        <taxon>Metazoa</taxon>
        <taxon>Ecdysozoa</taxon>
        <taxon>Nematoda</taxon>
        <taxon>Chromadorea</taxon>
        <taxon>Rhabditida</taxon>
        <taxon>Rhabditina</taxon>
        <taxon>Diplogasteromorpha</taxon>
        <taxon>Diplogasteroidea</taxon>
        <taxon>Neodiplogasteridae</taxon>
        <taxon>Pristionchus</taxon>
    </lineage>
</organism>
<dbReference type="InterPro" id="IPR003677">
    <property type="entry name" value="ANIS5_cation-bd"/>
</dbReference>
<dbReference type="AlphaFoldDB" id="A0A2A6C4P2"/>
<keyword evidence="2" id="KW-1185">Reference proteome</keyword>
<sequence length="331" mass="36926">MLPIIVLFSSLAFVSATEGGIDIPIPLGDAAVDTVPLTLHFNFPAMSNLSEQAKKDFADILFNQDITKTEMENHIRSWGANNGILDAVNLEMTKDDQRTKDLRVNITKAIAEFPAAFAKYTAIEDNKSLTINQANEETEALLDTIKTPYLKRFIYAVSYPDYAEGEEPLFTINAAKQCPHSSSYRPSFFNSPPFEKASADAKTEFSNIISVRLSFISREIIDCFQNESLTKGQLETEIKSWAAKNNATDAVNAAQVKDQEFTRSLRGNITKAVNELPALITKSTMEQTKERIETELKGISTPYLREMIEAIGEKIEEDEKSQSTFNLSLGR</sequence>
<evidence type="ECO:0000313" key="1">
    <source>
        <dbReference type="EnsemblMetazoa" id="PPA06099.1"/>
    </source>
</evidence>
<dbReference type="PANTHER" id="PTHR21593">
    <property type="entry name" value="PRION-LIKE- Q/N-RICH -DOMAIN-BEARING PROTEIN PROTEIN"/>
    <property type="match status" value="1"/>
</dbReference>
<accession>A0A8R1U5W5</accession>
<gene>
    <name evidence="1" type="primary">WBGene00095653</name>
</gene>
<accession>A0A2A6C4P2</accession>
<name>A0A2A6C4P2_PRIPA</name>
<evidence type="ECO:0000313" key="2">
    <source>
        <dbReference type="Proteomes" id="UP000005239"/>
    </source>
</evidence>
<dbReference type="Proteomes" id="UP000005239">
    <property type="component" value="Unassembled WGS sequence"/>
</dbReference>
<dbReference type="InterPro" id="IPR052823">
    <property type="entry name" value="SXP/RAL-2_related"/>
</dbReference>
<dbReference type="Pfam" id="PF02520">
    <property type="entry name" value="ANIS5_cation-bd"/>
    <property type="match status" value="2"/>
</dbReference>
<dbReference type="EnsemblMetazoa" id="PPA06099.1">
    <property type="protein sequence ID" value="PPA06099.1"/>
    <property type="gene ID" value="WBGene00095653"/>
</dbReference>
<proteinExistence type="predicted"/>